<keyword evidence="2" id="KW-1185">Reference proteome</keyword>
<proteinExistence type="predicted"/>
<dbReference type="STRING" id="765911.Thivi_4021"/>
<evidence type="ECO:0000313" key="2">
    <source>
        <dbReference type="Proteomes" id="UP000006062"/>
    </source>
</evidence>
<accession>I3YFT7</accession>
<dbReference type="Proteomes" id="UP000006062">
    <property type="component" value="Chromosome"/>
</dbReference>
<dbReference type="AlphaFoldDB" id="I3YFT7"/>
<organism evidence="1 2">
    <name type="scientific">Thiocystis violascens (strain ATCC 17096 / DSM 198 / 6111)</name>
    <name type="common">Chromatium violascens</name>
    <dbReference type="NCBI Taxonomy" id="765911"/>
    <lineage>
        <taxon>Bacteria</taxon>
        <taxon>Pseudomonadati</taxon>
        <taxon>Pseudomonadota</taxon>
        <taxon>Gammaproteobacteria</taxon>
        <taxon>Chromatiales</taxon>
        <taxon>Chromatiaceae</taxon>
        <taxon>Thiocystis</taxon>
    </lineage>
</organism>
<reference evidence="1 2" key="1">
    <citation type="submission" date="2012-06" db="EMBL/GenBank/DDBJ databases">
        <title>Complete sequence of Thiocystis violascens DSM 198.</title>
        <authorList>
            <consortium name="US DOE Joint Genome Institute"/>
            <person name="Lucas S."/>
            <person name="Han J."/>
            <person name="Lapidus A."/>
            <person name="Cheng J.-F."/>
            <person name="Goodwin L."/>
            <person name="Pitluck S."/>
            <person name="Peters L."/>
            <person name="Ovchinnikova G."/>
            <person name="Teshima H."/>
            <person name="Detter J.C."/>
            <person name="Han C."/>
            <person name="Tapia R."/>
            <person name="Land M."/>
            <person name="Hauser L."/>
            <person name="Kyrpides N."/>
            <person name="Ivanova N."/>
            <person name="Pagani I."/>
            <person name="Vogl K."/>
            <person name="Liu Z."/>
            <person name="Frigaard N.-U."/>
            <person name="Bryant D."/>
            <person name="Woyke T."/>
        </authorList>
    </citation>
    <scope>NUCLEOTIDE SEQUENCE [LARGE SCALE GENOMIC DNA]</scope>
    <source>
        <strain evidence="2">ATCC 17096 / DSM 198 / 6111</strain>
    </source>
</reference>
<sequence>MYISAAREDVATGTAKNRWGQNGVLRQIVANRSSMMTLVGNRAREHASRATALLRSEALSWLTIFNRCPYLLQWFAFEASGNSCFFAVIFVGTRLRATLRACGFAC</sequence>
<name>I3YFT7_THIV6</name>
<dbReference type="KEGG" id="tvi:Thivi_4021"/>
<dbReference type="EMBL" id="CP003154">
    <property type="protein sequence ID" value="AFL75855.1"/>
    <property type="molecule type" value="Genomic_DNA"/>
</dbReference>
<dbReference type="HOGENOM" id="CLU_2222044_0_0_6"/>
<evidence type="ECO:0000313" key="1">
    <source>
        <dbReference type="EMBL" id="AFL75855.1"/>
    </source>
</evidence>
<dbReference type="RefSeq" id="WP_014780242.1">
    <property type="nucleotide sequence ID" value="NC_018012.1"/>
</dbReference>
<protein>
    <submittedName>
        <fullName evidence="1">Uncharacterized protein</fullName>
    </submittedName>
</protein>
<gene>
    <name evidence="1" type="ordered locus">Thivi_4021</name>
</gene>